<sequence>MLLLICAVHSLMLASPNGLLPPHAALRSPGRLSVVPEASATRADGRAGVLARVKSLWSRCDEQVCKVRRVEPLAWLRSRFPKKRPLHKLQFCEGGTHKVRRVNGIRELYVVPSRQESDSCDLGTAMNML</sequence>
<keyword evidence="1" id="KW-0732">Signal</keyword>
<comment type="caution">
    <text evidence="2">The sequence shown here is derived from an EMBL/GenBank/DDBJ whole genome shotgun (WGS) entry which is preliminary data.</text>
</comment>
<dbReference type="AlphaFoldDB" id="A0AB34IHD8"/>
<feature type="chain" id="PRO_5044263647" description="Secreted protein" evidence="1">
    <location>
        <begin position="19"/>
        <end position="129"/>
    </location>
</feature>
<feature type="signal peptide" evidence="1">
    <location>
        <begin position="1"/>
        <end position="18"/>
    </location>
</feature>
<accession>A0AB34IHD8</accession>
<name>A0AB34IHD8_PRYPA</name>
<proteinExistence type="predicted"/>
<dbReference type="Proteomes" id="UP001515480">
    <property type="component" value="Unassembled WGS sequence"/>
</dbReference>
<evidence type="ECO:0000313" key="3">
    <source>
        <dbReference type="Proteomes" id="UP001515480"/>
    </source>
</evidence>
<gene>
    <name evidence="2" type="ORF">AB1Y20_013762</name>
</gene>
<dbReference type="EMBL" id="JBGBPQ010000027">
    <property type="protein sequence ID" value="KAL1498437.1"/>
    <property type="molecule type" value="Genomic_DNA"/>
</dbReference>
<keyword evidence="3" id="KW-1185">Reference proteome</keyword>
<evidence type="ECO:0000256" key="1">
    <source>
        <dbReference type="SAM" id="SignalP"/>
    </source>
</evidence>
<evidence type="ECO:0000313" key="2">
    <source>
        <dbReference type="EMBL" id="KAL1498437.1"/>
    </source>
</evidence>
<protein>
    <recommendedName>
        <fullName evidence="4">Secreted protein</fullName>
    </recommendedName>
</protein>
<organism evidence="2 3">
    <name type="scientific">Prymnesium parvum</name>
    <name type="common">Toxic golden alga</name>
    <dbReference type="NCBI Taxonomy" id="97485"/>
    <lineage>
        <taxon>Eukaryota</taxon>
        <taxon>Haptista</taxon>
        <taxon>Haptophyta</taxon>
        <taxon>Prymnesiophyceae</taxon>
        <taxon>Prymnesiales</taxon>
        <taxon>Prymnesiaceae</taxon>
        <taxon>Prymnesium</taxon>
    </lineage>
</organism>
<evidence type="ECO:0008006" key="4">
    <source>
        <dbReference type="Google" id="ProtNLM"/>
    </source>
</evidence>
<reference evidence="2 3" key="1">
    <citation type="journal article" date="2024" name="Science">
        <title>Giant polyketide synthase enzymes in the biosynthesis of giant marine polyether toxins.</title>
        <authorList>
            <person name="Fallon T.R."/>
            <person name="Shende V.V."/>
            <person name="Wierzbicki I.H."/>
            <person name="Pendleton A.L."/>
            <person name="Watervoot N.F."/>
            <person name="Auber R.P."/>
            <person name="Gonzalez D.J."/>
            <person name="Wisecaver J.H."/>
            <person name="Moore B.S."/>
        </authorList>
    </citation>
    <scope>NUCLEOTIDE SEQUENCE [LARGE SCALE GENOMIC DNA]</scope>
    <source>
        <strain evidence="2 3">12B1</strain>
    </source>
</reference>